<keyword evidence="7" id="KW-0349">Heme</keyword>
<feature type="transmembrane region" description="Helical" evidence="19">
    <location>
        <begin position="156"/>
        <end position="176"/>
    </location>
</feature>
<feature type="transmembrane region" description="Helical" evidence="19">
    <location>
        <begin position="60"/>
        <end position="79"/>
    </location>
</feature>
<dbReference type="InterPro" id="IPR027387">
    <property type="entry name" value="Cytb/b6-like_sf"/>
</dbReference>
<feature type="transmembrane region" description="Helical" evidence="19">
    <location>
        <begin position="267"/>
        <end position="293"/>
    </location>
</feature>
<keyword evidence="9 19" id="KW-0812">Transmembrane</keyword>
<keyword evidence="11" id="KW-1278">Translocase</keyword>
<feature type="transmembrane region" description="Helical" evidence="19">
    <location>
        <begin position="418"/>
        <end position="441"/>
    </location>
</feature>
<dbReference type="OrthoDB" id="9804503at2"/>
<dbReference type="Pfam" id="PF13631">
    <property type="entry name" value="Cytochrom_B_N_2"/>
    <property type="match status" value="1"/>
</dbReference>
<keyword evidence="10" id="KW-0479">Metal-binding</keyword>
<keyword evidence="5" id="KW-0813">Transport</keyword>
<keyword evidence="14" id="KW-0408">Iron</keyword>
<organism evidence="21 22">
    <name type="scientific">Acidothermus cellulolyticus (strain ATCC 43068 / DSM 8971 / 11B)</name>
    <dbReference type="NCBI Taxonomy" id="351607"/>
    <lineage>
        <taxon>Bacteria</taxon>
        <taxon>Bacillati</taxon>
        <taxon>Actinomycetota</taxon>
        <taxon>Actinomycetes</taxon>
        <taxon>Acidothermales</taxon>
        <taxon>Acidothermaceae</taxon>
        <taxon>Acidothermus</taxon>
    </lineage>
</organism>
<evidence type="ECO:0000256" key="3">
    <source>
        <dbReference type="ARBA" id="ARBA00012951"/>
    </source>
</evidence>
<keyword evidence="8" id="KW-0679">Respiratory chain</keyword>
<comment type="catalytic activity">
    <reaction evidence="16">
        <text>a quinol + 2 Fe(III)-[cytochrome c](out) = a quinone + 2 Fe(II)-[cytochrome c](out) + 2 H(+)(out)</text>
        <dbReference type="Rhea" id="RHEA:11484"/>
        <dbReference type="Rhea" id="RHEA-COMP:10350"/>
        <dbReference type="Rhea" id="RHEA-COMP:14399"/>
        <dbReference type="ChEBI" id="CHEBI:15378"/>
        <dbReference type="ChEBI" id="CHEBI:24646"/>
        <dbReference type="ChEBI" id="CHEBI:29033"/>
        <dbReference type="ChEBI" id="CHEBI:29034"/>
        <dbReference type="ChEBI" id="CHEBI:132124"/>
        <dbReference type="EC" id="7.1.1.8"/>
    </reaction>
</comment>
<dbReference type="GO" id="GO:0022904">
    <property type="term" value="P:respiratory electron transport chain"/>
    <property type="evidence" value="ECO:0007669"/>
    <property type="project" value="InterPro"/>
</dbReference>
<dbReference type="SUPFAM" id="SSF81342">
    <property type="entry name" value="Transmembrane di-heme cytochromes"/>
    <property type="match status" value="1"/>
</dbReference>
<dbReference type="FunCoup" id="A0LTH4">
    <property type="interactions" value="36"/>
</dbReference>
<dbReference type="GO" id="GO:0016491">
    <property type="term" value="F:oxidoreductase activity"/>
    <property type="evidence" value="ECO:0007669"/>
    <property type="project" value="InterPro"/>
</dbReference>
<dbReference type="GO" id="GO:0046872">
    <property type="term" value="F:metal ion binding"/>
    <property type="evidence" value="ECO:0007669"/>
    <property type="project" value="UniProtKB-KW"/>
</dbReference>
<evidence type="ECO:0000256" key="9">
    <source>
        <dbReference type="ARBA" id="ARBA00022692"/>
    </source>
</evidence>
<dbReference type="KEGG" id="ace:Acel_0961"/>
<dbReference type="GO" id="GO:0008121">
    <property type="term" value="F:quinol-cytochrome-c reductase activity"/>
    <property type="evidence" value="ECO:0007669"/>
    <property type="project" value="UniProtKB-EC"/>
</dbReference>
<dbReference type="STRING" id="351607.Acel_0961"/>
<keyword evidence="12" id="KW-0249">Electron transport</keyword>
<evidence type="ECO:0000256" key="8">
    <source>
        <dbReference type="ARBA" id="ARBA00022660"/>
    </source>
</evidence>
<feature type="transmembrane region" description="Helical" evidence="19">
    <location>
        <begin position="221"/>
        <end position="247"/>
    </location>
</feature>
<reference evidence="21 22" key="1">
    <citation type="journal article" date="2009" name="Genome Res.">
        <title>Complete genome of the cellulolytic thermophile Acidothermus cellulolyticus 11B provides insights into its ecophysiological and evolutionary adaptations.</title>
        <authorList>
            <person name="Barabote R.D."/>
            <person name="Xie G."/>
            <person name="Leu D.H."/>
            <person name="Normand P."/>
            <person name="Necsulea A."/>
            <person name="Daubin V."/>
            <person name="Medigue C."/>
            <person name="Adney W.S."/>
            <person name="Xu X.C."/>
            <person name="Lapidus A."/>
            <person name="Parales R.E."/>
            <person name="Detter C."/>
            <person name="Pujic P."/>
            <person name="Bruce D."/>
            <person name="Lavire C."/>
            <person name="Challacombe J.F."/>
            <person name="Brettin T.S."/>
            <person name="Berry A.M."/>
        </authorList>
    </citation>
    <scope>NUCLEOTIDE SEQUENCE [LARGE SCALE GENOMIC DNA]</scope>
    <source>
        <strain evidence="22">ATCC 43068 / DSM 8971 / 11B</strain>
    </source>
</reference>
<evidence type="ECO:0000256" key="18">
    <source>
        <dbReference type="SAM" id="MobiDB-lite"/>
    </source>
</evidence>
<comment type="subcellular location">
    <subcellularLocation>
        <location evidence="2">Cell membrane</location>
        <topology evidence="2">Multi-pass membrane protein</topology>
    </subcellularLocation>
</comment>
<evidence type="ECO:0000256" key="5">
    <source>
        <dbReference type="ARBA" id="ARBA00022448"/>
    </source>
</evidence>
<dbReference type="InParanoid" id="A0LTH4"/>
<dbReference type="Gene3D" id="1.20.810.10">
    <property type="entry name" value="Cytochrome Bc1 Complex, Chain C"/>
    <property type="match status" value="1"/>
</dbReference>
<feature type="compositionally biased region" description="Gly residues" evidence="18">
    <location>
        <begin position="556"/>
        <end position="568"/>
    </location>
</feature>
<keyword evidence="15 19" id="KW-0472">Membrane</keyword>
<feature type="transmembrane region" description="Helical" evidence="19">
    <location>
        <begin position="188"/>
        <end position="209"/>
    </location>
</feature>
<keyword evidence="22" id="KW-1185">Reference proteome</keyword>
<keyword evidence="6" id="KW-1003">Cell membrane</keyword>
<evidence type="ECO:0000256" key="1">
    <source>
        <dbReference type="ARBA" id="ARBA00001971"/>
    </source>
</evidence>
<feature type="region of interest" description="Disordered" evidence="18">
    <location>
        <begin position="1"/>
        <end position="20"/>
    </location>
</feature>
<dbReference type="RefSeq" id="WP_011719797.1">
    <property type="nucleotide sequence ID" value="NC_008578.1"/>
</dbReference>
<dbReference type="InterPro" id="IPR016174">
    <property type="entry name" value="Di-haem_cyt_TM"/>
</dbReference>
<protein>
    <recommendedName>
        <fullName evidence="4">Cytochrome bc1 complex cytochrome b subunit</fullName>
        <ecNumber evidence="3">7.1.1.8</ecNumber>
    </recommendedName>
    <alternativeName>
        <fullName evidence="17">Cytochrome bc1 reductase complex subunit QcrB</fullName>
    </alternativeName>
</protein>
<feature type="transmembrane region" description="Helical" evidence="19">
    <location>
        <begin position="123"/>
        <end position="144"/>
    </location>
</feature>
<evidence type="ECO:0000256" key="2">
    <source>
        <dbReference type="ARBA" id="ARBA00004651"/>
    </source>
</evidence>
<dbReference type="HOGENOM" id="CLU_031114_2_0_11"/>
<evidence type="ECO:0000313" key="22">
    <source>
        <dbReference type="Proteomes" id="UP000008221"/>
    </source>
</evidence>
<dbReference type="AlphaFoldDB" id="A0LTH4"/>
<evidence type="ECO:0000256" key="7">
    <source>
        <dbReference type="ARBA" id="ARBA00022617"/>
    </source>
</evidence>
<sequence>MTSEYRPTADGHASVNGRRAPAQVRRALAEVDERFGAATFLRRTLNKVFPDHWSFMLGEIALYSFVILLLSGTFLTLFFHPSSQEVVYNGSYAPLRGIKMTEAFNSTLHLSFDVRGGLLVRQIHHWAALLFVAAIIAHMCRVFFTGAFRRPRETNWLIGFTLMTLALLEGFAGYSLPDDLLSGTGLRIAYGVAESIPIVGTYVAAFVFGGQFPGTELIPRLYVVHILLIPGLLLALISAHMMIMWHQKHTQWPGKHRSNDNVVGAPFYPAFMVKTGGFFFAVFAVTVLLAAFFQINPVWLYGPYDPTQVSAGSQPDFYIGWLEGALRMMPNPETNIAGHTISWNVFVPAVLIPGLFFTAMAVYPALEAWVTGDREIHNICDRPRNRPGRTALGVMMISYFAIMLLAGANDLISVHFDISLYTTTWIFRIAFLVVPPLAFFVTRRICLGLQRHDLRTAHHGYETGRIVMLPHGEFIEVEQELPDDAVARMGLEYRQGPAPELPPPVDEHGVRAPHTRNPLLKVRRALGTVWYEPELPEAREIGHELVPQDAATPGDGRPGGTEGQPGGH</sequence>
<dbReference type="Proteomes" id="UP000008221">
    <property type="component" value="Chromosome"/>
</dbReference>
<evidence type="ECO:0000256" key="16">
    <source>
        <dbReference type="ARBA" id="ARBA00029351"/>
    </source>
</evidence>
<evidence type="ECO:0000256" key="14">
    <source>
        <dbReference type="ARBA" id="ARBA00023004"/>
    </source>
</evidence>
<dbReference type="EC" id="7.1.1.8" evidence="3"/>
<keyword evidence="13 19" id="KW-1133">Transmembrane helix</keyword>
<dbReference type="PROSITE" id="PS51002">
    <property type="entry name" value="CYTB_NTER"/>
    <property type="match status" value="1"/>
</dbReference>
<accession>A0LTH4</accession>
<dbReference type="GO" id="GO:0005886">
    <property type="term" value="C:plasma membrane"/>
    <property type="evidence" value="ECO:0007669"/>
    <property type="project" value="UniProtKB-SubCell"/>
</dbReference>
<evidence type="ECO:0000256" key="4">
    <source>
        <dbReference type="ARBA" id="ARBA00016116"/>
    </source>
</evidence>
<evidence type="ECO:0000256" key="10">
    <source>
        <dbReference type="ARBA" id="ARBA00022723"/>
    </source>
</evidence>
<evidence type="ECO:0000256" key="17">
    <source>
        <dbReference type="ARBA" id="ARBA00029568"/>
    </source>
</evidence>
<evidence type="ECO:0000256" key="15">
    <source>
        <dbReference type="ARBA" id="ARBA00023136"/>
    </source>
</evidence>
<feature type="region of interest" description="Disordered" evidence="18">
    <location>
        <begin position="543"/>
        <end position="568"/>
    </location>
</feature>
<evidence type="ECO:0000256" key="11">
    <source>
        <dbReference type="ARBA" id="ARBA00022967"/>
    </source>
</evidence>
<evidence type="ECO:0000259" key="20">
    <source>
        <dbReference type="PROSITE" id="PS51002"/>
    </source>
</evidence>
<evidence type="ECO:0000256" key="13">
    <source>
        <dbReference type="ARBA" id="ARBA00022989"/>
    </source>
</evidence>
<feature type="transmembrane region" description="Helical" evidence="19">
    <location>
        <begin position="391"/>
        <end position="412"/>
    </location>
</feature>
<dbReference type="PANTHER" id="PTHR19271:SF16">
    <property type="entry name" value="CYTOCHROME B"/>
    <property type="match status" value="1"/>
</dbReference>
<evidence type="ECO:0000313" key="21">
    <source>
        <dbReference type="EMBL" id="ABK52734.1"/>
    </source>
</evidence>
<evidence type="ECO:0000256" key="12">
    <source>
        <dbReference type="ARBA" id="ARBA00022982"/>
    </source>
</evidence>
<evidence type="ECO:0000256" key="19">
    <source>
        <dbReference type="SAM" id="Phobius"/>
    </source>
</evidence>
<proteinExistence type="predicted"/>
<name>A0LTH4_ACIC1</name>
<evidence type="ECO:0000256" key="6">
    <source>
        <dbReference type="ARBA" id="ARBA00022475"/>
    </source>
</evidence>
<feature type="domain" description="Cytochrome b/b6 N-terminal region profile" evidence="20">
    <location>
        <begin position="27"/>
        <end position="253"/>
    </location>
</feature>
<dbReference type="eggNOG" id="COG1290">
    <property type="taxonomic scope" value="Bacteria"/>
</dbReference>
<dbReference type="PANTHER" id="PTHR19271">
    <property type="entry name" value="CYTOCHROME B"/>
    <property type="match status" value="1"/>
</dbReference>
<dbReference type="FunFam" id="1.20.810.10:FF:000007">
    <property type="entry name" value="Ubiquinol-cytochrome C reductase B subunit"/>
    <property type="match status" value="1"/>
</dbReference>
<gene>
    <name evidence="21" type="ordered locus">Acel_0961</name>
</gene>
<comment type="cofactor">
    <cofactor evidence="1">
        <name>heme</name>
        <dbReference type="ChEBI" id="CHEBI:30413"/>
    </cofactor>
</comment>
<dbReference type="EMBL" id="CP000481">
    <property type="protein sequence ID" value="ABK52734.1"/>
    <property type="molecule type" value="Genomic_DNA"/>
</dbReference>
<dbReference type="InterPro" id="IPR005797">
    <property type="entry name" value="Cyt_b/b6_N"/>
</dbReference>